<keyword evidence="3" id="KW-0479">Metal-binding</keyword>
<evidence type="ECO:0000256" key="3">
    <source>
        <dbReference type="PIRSR" id="PIRSR605502-1"/>
    </source>
</evidence>
<protein>
    <recommendedName>
        <fullName evidence="6">ADP-ribosylglycohydrolase</fullName>
    </recommendedName>
</protein>
<feature type="binding site" evidence="3">
    <location>
        <position position="100"/>
    </location>
    <ligand>
        <name>Mg(2+)</name>
        <dbReference type="ChEBI" id="CHEBI:18420"/>
        <label>1</label>
    </ligand>
</feature>
<accession>A0A6J4UA32</accession>
<dbReference type="EMBL" id="CADCWK010000028">
    <property type="protein sequence ID" value="CAA9544767.1"/>
    <property type="molecule type" value="Genomic_DNA"/>
</dbReference>
<comment type="similarity">
    <text evidence="1">Belongs to the ADP-ribosylglycohydrolase family.</text>
</comment>
<dbReference type="GO" id="GO:0016787">
    <property type="term" value="F:hydrolase activity"/>
    <property type="evidence" value="ECO:0007669"/>
    <property type="project" value="UniProtKB-KW"/>
</dbReference>
<keyword evidence="2" id="KW-0378">Hydrolase</keyword>
<dbReference type="SUPFAM" id="SSF101478">
    <property type="entry name" value="ADP-ribosylglycohydrolase"/>
    <property type="match status" value="1"/>
</dbReference>
<feature type="region of interest" description="Disordered" evidence="4">
    <location>
        <begin position="13"/>
        <end position="44"/>
    </location>
</feature>
<evidence type="ECO:0000256" key="2">
    <source>
        <dbReference type="ARBA" id="ARBA00022801"/>
    </source>
</evidence>
<feature type="binding site" evidence="3">
    <location>
        <position position="304"/>
    </location>
    <ligand>
        <name>Mg(2+)</name>
        <dbReference type="ChEBI" id="CHEBI:18420"/>
        <label>2</label>
    </ligand>
</feature>
<organism evidence="5">
    <name type="scientific">uncultured Thermomicrobiales bacterium</name>
    <dbReference type="NCBI Taxonomy" id="1645740"/>
    <lineage>
        <taxon>Bacteria</taxon>
        <taxon>Pseudomonadati</taxon>
        <taxon>Thermomicrobiota</taxon>
        <taxon>Thermomicrobia</taxon>
        <taxon>Thermomicrobiales</taxon>
        <taxon>environmental samples</taxon>
    </lineage>
</organism>
<feature type="binding site" evidence="3">
    <location>
        <position position="305"/>
    </location>
    <ligand>
        <name>Mg(2+)</name>
        <dbReference type="ChEBI" id="CHEBI:18420"/>
        <label>2</label>
    </ligand>
</feature>
<dbReference type="InterPro" id="IPR005502">
    <property type="entry name" value="Ribosyl_crysJ1"/>
</dbReference>
<dbReference type="InterPro" id="IPR036705">
    <property type="entry name" value="Ribosyl_crysJ1_sf"/>
</dbReference>
<dbReference type="AlphaFoldDB" id="A0A6J4UA32"/>
<sequence>MVRDDQGATIRIGSGFASLQADSTTEESDPDMGMGMERQSDEQGQAGEEAFLGALLGMAIGDALGMPAANGPGLPPGTTIRGYLSLTLDDGTVIEAGEFTEETEAALSIVEVATTDRGALDPDLIGPRLVRLEQGDSGHWQDAVSRAALRRAADTLDFQVAVDEDGPVSSAVATRGIPVGLLASVGALDSGTIREDSETVARLTHGSPAQANAVAAVAFAVQLAGRGTFPPGEWAQRTARFLGAGAMHDVLDRDVSGSDLPAHVRRLAAGGPEEQVAAGIMAAAGTPSFEDAVLLAVNAGGPADTIGAVAGALAGAYHGVGDIPQWLIDGLGGRIYVSLASPWFRRAALYRAGVVRDLPMDGGGLPPPRPLLPPRR</sequence>
<evidence type="ECO:0000256" key="4">
    <source>
        <dbReference type="SAM" id="MobiDB-lite"/>
    </source>
</evidence>
<evidence type="ECO:0000256" key="1">
    <source>
        <dbReference type="ARBA" id="ARBA00010702"/>
    </source>
</evidence>
<dbReference type="InterPro" id="IPR050792">
    <property type="entry name" value="ADP-ribosylglycohydrolase"/>
</dbReference>
<dbReference type="GO" id="GO:0046872">
    <property type="term" value="F:metal ion binding"/>
    <property type="evidence" value="ECO:0007669"/>
    <property type="project" value="UniProtKB-KW"/>
</dbReference>
<dbReference type="PANTHER" id="PTHR16222">
    <property type="entry name" value="ADP-RIBOSYLGLYCOHYDROLASE"/>
    <property type="match status" value="1"/>
</dbReference>
<evidence type="ECO:0008006" key="6">
    <source>
        <dbReference type="Google" id="ProtNLM"/>
    </source>
</evidence>
<gene>
    <name evidence="5" type="ORF">AVDCRST_MAG33-340</name>
</gene>
<evidence type="ECO:0000313" key="5">
    <source>
        <dbReference type="EMBL" id="CAA9544767.1"/>
    </source>
</evidence>
<dbReference type="Pfam" id="PF03747">
    <property type="entry name" value="ADP_ribosyl_GH"/>
    <property type="match status" value="1"/>
</dbReference>
<name>A0A6J4UA32_9BACT</name>
<dbReference type="PANTHER" id="PTHR16222:SF24">
    <property type="entry name" value="ADP-RIBOSYLHYDROLASE ARH3"/>
    <property type="match status" value="1"/>
</dbReference>
<comment type="cofactor">
    <cofactor evidence="3">
        <name>Mg(2+)</name>
        <dbReference type="ChEBI" id="CHEBI:18420"/>
    </cofactor>
    <text evidence="3">Binds 2 magnesium ions per subunit.</text>
</comment>
<dbReference type="Gene3D" id="1.10.4080.10">
    <property type="entry name" value="ADP-ribosylation/Crystallin J1"/>
    <property type="match status" value="1"/>
</dbReference>
<keyword evidence="3" id="KW-0460">Magnesium</keyword>
<reference evidence="5" key="1">
    <citation type="submission" date="2020-02" db="EMBL/GenBank/DDBJ databases">
        <authorList>
            <person name="Meier V. D."/>
        </authorList>
    </citation>
    <scope>NUCLEOTIDE SEQUENCE</scope>
    <source>
        <strain evidence="5">AVDCRST_MAG33</strain>
    </source>
</reference>
<proteinExistence type="inferred from homology"/>